<reference evidence="1 2" key="1">
    <citation type="submission" date="2016-03" db="EMBL/GenBank/DDBJ databases">
        <authorList>
            <person name="Ploux O."/>
        </authorList>
    </citation>
    <scope>NUCLEOTIDE SEQUENCE [LARGE SCALE GENOMIC DNA]</scope>
    <source>
        <strain evidence="1 2">UAMH 11012</strain>
    </source>
</reference>
<organism evidence="1 2">
    <name type="scientific">Phialocephala subalpina</name>
    <dbReference type="NCBI Taxonomy" id="576137"/>
    <lineage>
        <taxon>Eukaryota</taxon>
        <taxon>Fungi</taxon>
        <taxon>Dikarya</taxon>
        <taxon>Ascomycota</taxon>
        <taxon>Pezizomycotina</taxon>
        <taxon>Leotiomycetes</taxon>
        <taxon>Helotiales</taxon>
        <taxon>Mollisiaceae</taxon>
        <taxon>Phialocephala</taxon>
        <taxon>Phialocephala fortinii species complex</taxon>
    </lineage>
</organism>
<dbReference type="OrthoDB" id="3551429at2759"/>
<dbReference type="AlphaFoldDB" id="A0A1L7WLJ2"/>
<keyword evidence="2" id="KW-1185">Reference proteome</keyword>
<sequence>MASSSFQPPSFDASDFLSIGDRLGGKRIDNAIERTRVSSIPIQGAQSGGYAPAFAHLSHIPLFPLYHEKQNIALEKQEYRKQQQLQYVKPPMQQSAGTKLLFSVMSLLGGGGNPMSVAKWENRLKGVGAVQMQKSMEQSHSLVFTRWSLPPSNGQDVVFVDVLEWRANHGAAVYIKVSRQLTFRTVGKEKELKVGKTWSKRFLSGEKGRCDAVSLLEGVEERELVVVARIERPCAGLEARESLKVFEKEWVVPVVVLG</sequence>
<evidence type="ECO:0000313" key="1">
    <source>
        <dbReference type="EMBL" id="CZR53641.1"/>
    </source>
</evidence>
<dbReference type="Proteomes" id="UP000184330">
    <property type="component" value="Unassembled WGS sequence"/>
</dbReference>
<proteinExistence type="predicted"/>
<protein>
    <submittedName>
        <fullName evidence="1">Uncharacterized protein</fullName>
    </submittedName>
</protein>
<dbReference type="EMBL" id="FJOG01000004">
    <property type="protein sequence ID" value="CZR53641.1"/>
    <property type="molecule type" value="Genomic_DNA"/>
</dbReference>
<accession>A0A1L7WLJ2</accession>
<name>A0A1L7WLJ2_9HELO</name>
<evidence type="ECO:0000313" key="2">
    <source>
        <dbReference type="Proteomes" id="UP000184330"/>
    </source>
</evidence>
<gene>
    <name evidence="1" type="ORF">PAC_03521</name>
</gene>